<gene>
    <name evidence="2" type="ORF">C0029_17335</name>
</gene>
<comment type="caution">
    <text evidence="2">The sequence shown here is derived from an EMBL/GenBank/DDBJ whole genome shotgun (WGS) entry which is preliminary data.</text>
</comment>
<evidence type="ECO:0000256" key="1">
    <source>
        <dbReference type="SAM" id="Phobius"/>
    </source>
</evidence>
<keyword evidence="1" id="KW-1133">Transmembrane helix</keyword>
<dbReference type="EMBL" id="PKUR01000005">
    <property type="protein sequence ID" value="PLW84764.1"/>
    <property type="molecule type" value="Genomic_DNA"/>
</dbReference>
<feature type="transmembrane region" description="Helical" evidence="1">
    <location>
        <begin position="300"/>
        <end position="319"/>
    </location>
</feature>
<keyword evidence="1" id="KW-0812">Transmembrane</keyword>
<dbReference type="RefSeq" id="WP_084197676.1">
    <property type="nucleotide sequence ID" value="NZ_BMYL01000006.1"/>
</dbReference>
<dbReference type="KEGG" id="hja:BST95_00240"/>
<sequence length="325" mass="34593">MAALTHPPEWRLIHRVPPEVPRRLSGRRYSPAALSQTLVTTIADSTNTDPQVWYENDVRTGGTAGIVDLTGLGGNLENSAPLPVGAALLTTDFTNQAKSEIGVLDAYGRPADIFGSLQLSYSYLKATNVGQSAFAAPALRLTFFNATCDDVVSADDYFMTLVYEPYWNYGNSEPPLDTWTTETIDGDKGFFWSTRGFGTGNAAGGPPLNTLNEWLAQLSTDFADADLVKVSLGVGSYNQGQIGYVDNVSIAHSAGAGYSAAYNFDFTPVDTTSGTDTAVAAEAGVADDGGSRAAFDPRPVPLPSLWLVPLVIALGGLAARRNRRR</sequence>
<name>A0AAP8SLQ0_9GAMM</name>
<accession>A0AAP8SLQ0</accession>
<proteinExistence type="predicted"/>
<reference evidence="2 3" key="1">
    <citation type="submission" date="2018-01" db="EMBL/GenBank/DDBJ databases">
        <title>The draft genome sequence of Halioglobus japonicus S1-36.</title>
        <authorList>
            <person name="Du Z.-J."/>
            <person name="Shi M.-J."/>
        </authorList>
    </citation>
    <scope>NUCLEOTIDE SEQUENCE [LARGE SCALE GENOMIC DNA]</scope>
    <source>
        <strain evidence="2 3">S1-36</strain>
    </source>
</reference>
<organism evidence="2 3">
    <name type="scientific">Halioglobus japonicus</name>
    <dbReference type="NCBI Taxonomy" id="930805"/>
    <lineage>
        <taxon>Bacteria</taxon>
        <taxon>Pseudomonadati</taxon>
        <taxon>Pseudomonadota</taxon>
        <taxon>Gammaproteobacteria</taxon>
        <taxon>Cellvibrionales</taxon>
        <taxon>Halieaceae</taxon>
        <taxon>Halioglobus</taxon>
    </lineage>
</organism>
<dbReference type="Proteomes" id="UP000235162">
    <property type="component" value="Unassembled WGS sequence"/>
</dbReference>
<keyword evidence="1" id="KW-0472">Membrane</keyword>
<evidence type="ECO:0000313" key="3">
    <source>
        <dbReference type="Proteomes" id="UP000235162"/>
    </source>
</evidence>
<evidence type="ECO:0000313" key="2">
    <source>
        <dbReference type="EMBL" id="PLW84764.1"/>
    </source>
</evidence>
<dbReference type="AlphaFoldDB" id="A0AAP8SLQ0"/>
<protein>
    <submittedName>
        <fullName evidence="2">Uncharacterized protein</fullName>
    </submittedName>
</protein>
<keyword evidence="3" id="KW-1185">Reference proteome</keyword>